<comment type="caution">
    <text evidence="2">The sequence shown here is derived from an EMBL/GenBank/DDBJ whole genome shotgun (WGS) entry which is preliminary data.</text>
</comment>
<organism evidence="2 3">
    <name type="scientific">Aciditerrimonas ferrireducens</name>
    <dbReference type="NCBI Taxonomy" id="667306"/>
    <lineage>
        <taxon>Bacteria</taxon>
        <taxon>Bacillati</taxon>
        <taxon>Actinomycetota</taxon>
        <taxon>Acidimicrobiia</taxon>
        <taxon>Acidimicrobiales</taxon>
        <taxon>Acidimicrobiaceae</taxon>
        <taxon>Aciditerrimonas</taxon>
    </lineage>
</organism>
<gene>
    <name evidence="2" type="ORF">ACFFRE_01895</name>
</gene>
<proteinExistence type="predicted"/>
<accession>A0ABV6C3N9</accession>
<dbReference type="EMBL" id="JBHLYQ010000009">
    <property type="protein sequence ID" value="MFC0080909.1"/>
    <property type="molecule type" value="Genomic_DNA"/>
</dbReference>
<dbReference type="Proteomes" id="UP001589788">
    <property type="component" value="Unassembled WGS sequence"/>
</dbReference>
<evidence type="ECO:0000313" key="2">
    <source>
        <dbReference type="EMBL" id="MFC0080909.1"/>
    </source>
</evidence>
<name>A0ABV6C3N9_9ACTN</name>
<keyword evidence="3" id="KW-1185">Reference proteome</keyword>
<evidence type="ECO:0000313" key="3">
    <source>
        <dbReference type="Proteomes" id="UP001589788"/>
    </source>
</evidence>
<feature type="region of interest" description="Disordered" evidence="1">
    <location>
        <begin position="1"/>
        <end position="20"/>
    </location>
</feature>
<dbReference type="RefSeq" id="WP_377787597.1">
    <property type="nucleotide sequence ID" value="NZ_JBHLYQ010000009.1"/>
</dbReference>
<reference evidence="2 3" key="1">
    <citation type="submission" date="2024-09" db="EMBL/GenBank/DDBJ databases">
        <authorList>
            <person name="Sun Q."/>
            <person name="Mori K."/>
        </authorList>
    </citation>
    <scope>NUCLEOTIDE SEQUENCE [LARGE SCALE GENOMIC DNA]</scope>
    <source>
        <strain evidence="2 3">JCM 15389</strain>
    </source>
</reference>
<protein>
    <recommendedName>
        <fullName evidence="4">Acyl-CoA carboxylase subunit epsilon</fullName>
    </recommendedName>
</protein>
<sequence>MSQPGAAPRGDPHPVPEPSTEEVAAMVAAAVEALLGAAGPAEGIRLGQQPSHVVWRFSGRWWARPTVARRDRPWTAG</sequence>
<evidence type="ECO:0008006" key="4">
    <source>
        <dbReference type="Google" id="ProtNLM"/>
    </source>
</evidence>
<evidence type="ECO:0000256" key="1">
    <source>
        <dbReference type="SAM" id="MobiDB-lite"/>
    </source>
</evidence>